<dbReference type="InterPro" id="IPR038883">
    <property type="entry name" value="AN11006-like"/>
</dbReference>
<accession>A0A9Q9AQH1</accession>
<keyword evidence="2" id="KW-1185">Reference proteome</keyword>
<evidence type="ECO:0000313" key="1">
    <source>
        <dbReference type="EMBL" id="USW53225.1"/>
    </source>
</evidence>
<dbReference type="PANTHER" id="PTHR42085">
    <property type="entry name" value="F-BOX DOMAIN-CONTAINING PROTEIN"/>
    <property type="match status" value="1"/>
</dbReference>
<dbReference type="Proteomes" id="UP001056384">
    <property type="component" value="Chromosome 5"/>
</dbReference>
<organism evidence="1 2">
    <name type="scientific">Septoria linicola</name>
    <dbReference type="NCBI Taxonomy" id="215465"/>
    <lineage>
        <taxon>Eukaryota</taxon>
        <taxon>Fungi</taxon>
        <taxon>Dikarya</taxon>
        <taxon>Ascomycota</taxon>
        <taxon>Pezizomycotina</taxon>
        <taxon>Dothideomycetes</taxon>
        <taxon>Dothideomycetidae</taxon>
        <taxon>Mycosphaerellales</taxon>
        <taxon>Mycosphaerellaceae</taxon>
        <taxon>Septoria</taxon>
    </lineage>
</organism>
<sequence>MWDADPRRRRRGRRSDELKTEHLLGIEAPLCELRAPPFRFLRLPAEIRNRIYSYHFEATQQEPHYNLIKVKDPPITLVCKQTRREAQPIFFGECSFMFDVRANYLELSRKHEAGLLCLTPRVRRCLLSAGDAAVFRNLHIRLLGLSFVPSARLRADPPRYMHYNQLASVSIKTHPTLEYVTTRGLGCPHTGTSPALDSYVEQIDKALSTAQDVAEKLRVREEFKGYTLDDLTWIAKAFCVDA</sequence>
<reference evidence="1" key="1">
    <citation type="submission" date="2022-06" db="EMBL/GenBank/DDBJ databases">
        <title>Complete genome sequences of two strains of the flax pathogen Septoria linicola.</title>
        <authorList>
            <person name="Lapalu N."/>
            <person name="Simon A."/>
            <person name="Demenou B."/>
            <person name="Paumier D."/>
            <person name="Guillot M.-P."/>
            <person name="Gout L."/>
            <person name="Valade R."/>
        </authorList>
    </citation>
    <scope>NUCLEOTIDE SEQUENCE</scope>
    <source>
        <strain evidence="1">SE15195</strain>
    </source>
</reference>
<evidence type="ECO:0000313" key="2">
    <source>
        <dbReference type="Proteomes" id="UP001056384"/>
    </source>
</evidence>
<dbReference type="AlphaFoldDB" id="A0A9Q9AQH1"/>
<protein>
    <submittedName>
        <fullName evidence="1">Uncharacterized protein</fullName>
    </submittedName>
</protein>
<gene>
    <name evidence="1" type="ORF">Slin15195_G065440</name>
</gene>
<dbReference type="PANTHER" id="PTHR42085:SF2">
    <property type="entry name" value="F-BOX DOMAIN-CONTAINING PROTEIN"/>
    <property type="match status" value="1"/>
</dbReference>
<proteinExistence type="predicted"/>
<dbReference type="OrthoDB" id="3632925at2759"/>
<dbReference type="EMBL" id="CP099422">
    <property type="protein sequence ID" value="USW53225.1"/>
    <property type="molecule type" value="Genomic_DNA"/>
</dbReference>
<name>A0A9Q9AQH1_9PEZI</name>